<evidence type="ECO:0000313" key="1">
    <source>
        <dbReference type="EMBL" id="CAJ1402096.1"/>
    </source>
</evidence>
<comment type="caution">
    <text evidence="1">The sequence shown here is derived from an EMBL/GenBank/DDBJ whole genome shotgun (WGS) entry which is preliminary data.</text>
</comment>
<gene>
    <name evidence="1" type="ORF">EVOR1521_LOCUS25059</name>
</gene>
<dbReference type="Proteomes" id="UP001178507">
    <property type="component" value="Unassembled WGS sequence"/>
</dbReference>
<keyword evidence="2" id="KW-1185">Reference proteome</keyword>
<reference evidence="1" key="1">
    <citation type="submission" date="2023-08" db="EMBL/GenBank/DDBJ databases">
        <authorList>
            <person name="Chen Y."/>
            <person name="Shah S."/>
            <person name="Dougan E. K."/>
            <person name="Thang M."/>
            <person name="Chan C."/>
        </authorList>
    </citation>
    <scope>NUCLEOTIDE SEQUENCE</scope>
</reference>
<proteinExistence type="predicted"/>
<dbReference type="EMBL" id="CAUJNA010003438">
    <property type="protein sequence ID" value="CAJ1402096.1"/>
    <property type="molecule type" value="Genomic_DNA"/>
</dbReference>
<protein>
    <submittedName>
        <fullName evidence="1">Uncharacterized protein</fullName>
    </submittedName>
</protein>
<organism evidence="1 2">
    <name type="scientific">Effrenium voratum</name>
    <dbReference type="NCBI Taxonomy" id="2562239"/>
    <lineage>
        <taxon>Eukaryota</taxon>
        <taxon>Sar</taxon>
        <taxon>Alveolata</taxon>
        <taxon>Dinophyceae</taxon>
        <taxon>Suessiales</taxon>
        <taxon>Symbiodiniaceae</taxon>
        <taxon>Effrenium</taxon>
    </lineage>
</organism>
<sequence>MYSEYSATWMPVMSEDMMSTKFTYEDYMTGCQEEWMYYLDEIDTTDAGSHASEPEEIFYETPTTSPMGEWMHQSLLSSMPADQVYMPTDQVYSPGFTGQLATNPSGYGMAVPATEPMKVQLPPEARNFDLQLNPCIPAKKMPKFEEEFGASRGLDPKLPAKKRMPETLAEAGARIIEECDQVPAAR</sequence>
<name>A0AA36NG94_9DINO</name>
<dbReference type="AlphaFoldDB" id="A0AA36NG94"/>
<evidence type="ECO:0000313" key="2">
    <source>
        <dbReference type="Proteomes" id="UP001178507"/>
    </source>
</evidence>
<accession>A0AA36NG94</accession>